<dbReference type="STRING" id="1122133.SAMN02745157_4836"/>
<sequence length="51" mass="5348">MNNFGPDVSSQRRADMDGGWTFDELSIVGATLIAGICLALLMLIPVVGPGQ</sequence>
<evidence type="ECO:0000256" key="1">
    <source>
        <dbReference type="SAM" id="Phobius"/>
    </source>
</evidence>
<reference evidence="2 3" key="1">
    <citation type="submission" date="2016-11" db="EMBL/GenBank/DDBJ databases">
        <authorList>
            <person name="Jaros S."/>
            <person name="Januszkiewicz K."/>
            <person name="Wedrychowicz H."/>
        </authorList>
    </citation>
    <scope>NUCLEOTIDE SEQUENCE [LARGE SCALE GENOMIC DNA]</scope>
    <source>
        <strain evidence="2 3">DSM 19436</strain>
    </source>
</reference>
<gene>
    <name evidence="2" type="ORF">SAMN02745157_4836</name>
</gene>
<accession>A0A1M5MNX3</accession>
<dbReference type="AlphaFoldDB" id="A0A1M5MNX3"/>
<name>A0A1M5MNX3_9HYPH</name>
<dbReference type="RefSeq" id="WP_175561930.1">
    <property type="nucleotide sequence ID" value="NZ_FQUP01000007.1"/>
</dbReference>
<evidence type="ECO:0000313" key="3">
    <source>
        <dbReference type="Proteomes" id="UP000184485"/>
    </source>
</evidence>
<feature type="transmembrane region" description="Helical" evidence="1">
    <location>
        <begin position="25"/>
        <end position="47"/>
    </location>
</feature>
<dbReference type="EMBL" id="FQUP01000007">
    <property type="protein sequence ID" value="SHG78945.1"/>
    <property type="molecule type" value="Genomic_DNA"/>
</dbReference>
<keyword evidence="1" id="KW-0472">Membrane</keyword>
<keyword evidence="3" id="KW-1185">Reference proteome</keyword>
<organism evidence="2 3">
    <name type="scientific">Kaistia soli DSM 19436</name>
    <dbReference type="NCBI Taxonomy" id="1122133"/>
    <lineage>
        <taxon>Bacteria</taxon>
        <taxon>Pseudomonadati</taxon>
        <taxon>Pseudomonadota</taxon>
        <taxon>Alphaproteobacteria</taxon>
        <taxon>Hyphomicrobiales</taxon>
        <taxon>Kaistiaceae</taxon>
        <taxon>Kaistia</taxon>
    </lineage>
</organism>
<protein>
    <submittedName>
        <fullName evidence="2">Uncharacterized protein</fullName>
    </submittedName>
</protein>
<keyword evidence="1" id="KW-1133">Transmembrane helix</keyword>
<dbReference type="Proteomes" id="UP000184485">
    <property type="component" value="Unassembled WGS sequence"/>
</dbReference>
<evidence type="ECO:0000313" key="2">
    <source>
        <dbReference type="EMBL" id="SHG78945.1"/>
    </source>
</evidence>
<proteinExistence type="predicted"/>
<keyword evidence="1" id="KW-0812">Transmembrane</keyword>